<evidence type="ECO:0000313" key="6">
    <source>
        <dbReference type="Proteomes" id="UP000240243"/>
    </source>
</evidence>
<dbReference type="PANTHER" id="PTHR43080">
    <property type="entry name" value="CBS DOMAIN-CONTAINING PROTEIN CBSX3, MITOCHONDRIAL"/>
    <property type="match status" value="1"/>
</dbReference>
<dbReference type="OrthoDB" id="9802114at2"/>
<dbReference type="EMBL" id="PXYG01000005">
    <property type="protein sequence ID" value="PSJ44920.1"/>
    <property type="molecule type" value="Genomic_DNA"/>
</dbReference>
<dbReference type="InterPro" id="IPR051257">
    <property type="entry name" value="Diverse_CBS-Domain"/>
</dbReference>
<evidence type="ECO:0000256" key="1">
    <source>
        <dbReference type="ARBA" id="ARBA00023122"/>
    </source>
</evidence>
<dbReference type="Proteomes" id="UP000240243">
    <property type="component" value="Unassembled WGS sequence"/>
</dbReference>
<dbReference type="PROSITE" id="PS51371">
    <property type="entry name" value="CBS"/>
    <property type="match status" value="2"/>
</dbReference>
<evidence type="ECO:0000313" key="5">
    <source>
        <dbReference type="EMBL" id="PSJ44920.1"/>
    </source>
</evidence>
<dbReference type="AlphaFoldDB" id="A0A2P7R3W3"/>
<dbReference type="SUPFAM" id="SSF54631">
    <property type="entry name" value="CBS-domain pair"/>
    <property type="match status" value="1"/>
</dbReference>
<dbReference type="Pfam" id="PF00571">
    <property type="entry name" value="CBS"/>
    <property type="match status" value="2"/>
</dbReference>
<sequence length="169" mass="18577">MPAVVSEIMSRKVIGLPPTASLSEARTLMQRHHIRHLPVVEQGKLVGLISQRDILAAQESSLEKGTNGHFLQNHRLAEVMVHGVTTVSPRAGIREAALYLQKHKYGCLPVVDKGKLVGIVTDSDFVAVAIHLLEVLDNQLSDDGFDDLDQDELELAPDPQDYQDGSRDL</sequence>
<dbReference type="RefSeq" id="WP_106730171.1">
    <property type="nucleotide sequence ID" value="NZ_PXYG01000005.1"/>
</dbReference>
<dbReference type="InterPro" id="IPR000644">
    <property type="entry name" value="CBS_dom"/>
</dbReference>
<evidence type="ECO:0000259" key="4">
    <source>
        <dbReference type="PROSITE" id="PS51371"/>
    </source>
</evidence>
<accession>A0A2P7R3W3</accession>
<organism evidence="5 6">
    <name type="scientific">Zobellella endophytica</name>
    <dbReference type="NCBI Taxonomy" id="2116700"/>
    <lineage>
        <taxon>Bacteria</taxon>
        <taxon>Pseudomonadati</taxon>
        <taxon>Pseudomonadota</taxon>
        <taxon>Gammaproteobacteria</taxon>
        <taxon>Aeromonadales</taxon>
        <taxon>Aeromonadaceae</taxon>
        <taxon>Zobellella</taxon>
    </lineage>
</organism>
<dbReference type="SMART" id="SM00116">
    <property type="entry name" value="CBS"/>
    <property type="match status" value="2"/>
</dbReference>
<comment type="caution">
    <text evidence="5">The sequence shown here is derived from an EMBL/GenBank/DDBJ whole genome shotgun (WGS) entry which is preliminary data.</text>
</comment>
<feature type="domain" description="CBS" evidence="4">
    <location>
        <begin position="9"/>
        <end position="64"/>
    </location>
</feature>
<reference evidence="5 6" key="1">
    <citation type="submission" date="2018-03" db="EMBL/GenBank/DDBJ databases">
        <title>The draft genome of Zobellella sp. 59N8.</title>
        <authorList>
            <person name="Liu L."/>
            <person name="Li L."/>
            <person name="Zhang X."/>
            <person name="Liang L."/>
            <person name="Wang T."/>
        </authorList>
    </citation>
    <scope>NUCLEOTIDE SEQUENCE [LARGE SCALE GENOMIC DNA]</scope>
    <source>
        <strain evidence="5 6">59N8</strain>
    </source>
</reference>
<keyword evidence="1 2" id="KW-0129">CBS domain</keyword>
<proteinExistence type="predicted"/>
<evidence type="ECO:0000256" key="3">
    <source>
        <dbReference type="SAM" id="MobiDB-lite"/>
    </source>
</evidence>
<dbReference type="Gene3D" id="3.10.580.10">
    <property type="entry name" value="CBS-domain"/>
    <property type="match status" value="1"/>
</dbReference>
<keyword evidence="6" id="KW-1185">Reference proteome</keyword>
<evidence type="ECO:0000256" key="2">
    <source>
        <dbReference type="PROSITE-ProRule" id="PRU00703"/>
    </source>
</evidence>
<dbReference type="CDD" id="cd04584">
    <property type="entry name" value="CBS_pair_AcuB_like"/>
    <property type="match status" value="1"/>
</dbReference>
<name>A0A2P7R3W3_9GAMM</name>
<protein>
    <submittedName>
        <fullName evidence="5">Acetoin utilization protein AcuB</fullName>
    </submittedName>
</protein>
<dbReference type="InterPro" id="IPR046342">
    <property type="entry name" value="CBS_dom_sf"/>
</dbReference>
<gene>
    <name evidence="5" type="ORF">C7H85_13245</name>
</gene>
<feature type="domain" description="CBS" evidence="4">
    <location>
        <begin position="80"/>
        <end position="135"/>
    </location>
</feature>
<dbReference type="PANTHER" id="PTHR43080:SF2">
    <property type="entry name" value="CBS DOMAIN-CONTAINING PROTEIN"/>
    <property type="match status" value="1"/>
</dbReference>
<feature type="region of interest" description="Disordered" evidence="3">
    <location>
        <begin position="147"/>
        <end position="169"/>
    </location>
</feature>